<dbReference type="NCBIfam" id="TIGR03033">
    <property type="entry name" value="phage_rel_nuc"/>
    <property type="match status" value="1"/>
</dbReference>
<dbReference type="EMBL" id="JADQDF010000001">
    <property type="protein sequence ID" value="MBW0131219.1"/>
    <property type="molecule type" value="Genomic_DNA"/>
</dbReference>
<name>A0ABS6ULC6_9PSEU</name>
<dbReference type="InterPro" id="IPR051703">
    <property type="entry name" value="NF-kappa-B_Signaling_Reg"/>
</dbReference>
<dbReference type="RefSeq" id="WP_218596179.1">
    <property type="nucleotide sequence ID" value="NZ_JADQDE010000005.1"/>
</dbReference>
<organism evidence="3 4">
    <name type="scientific">Pseudonocardia oceani</name>
    <dbReference type="NCBI Taxonomy" id="2792013"/>
    <lineage>
        <taxon>Bacteria</taxon>
        <taxon>Bacillati</taxon>
        <taxon>Actinomycetota</taxon>
        <taxon>Actinomycetes</taxon>
        <taxon>Pseudonocardiales</taxon>
        <taxon>Pseudonocardiaceae</taxon>
        <taxon>Pseudonocardia</taxon>
    </lineage>
</organism>
<evidence type="ECO:0000313" key="4">
    <source>
        <dbReference type="Proteomes" id="UP000694300"/>
    </source>
</evidence>
<comment type="caution">
    <text evidence="3">The sequence shown here is derived from an EMBL/GenBank/DDBJ whole genome shotgun (WGS) entry which is preliminary data.</text>
</comment>
<dbReference type="Pfam" id="PF09588">
    <property type="entry name" value="YqaJ"/>
    <property type="match status" value="1"/>
</dbReference>
<feature type="domain" description="YqaJ viral recombinase" evidence="1">
    <location>
        <begin position="22"/>
        <end position="146"/>
    </location>
</feature>
<evidence type="ECO:0000259" key="1">
    <source>
        <dbReference type="Pfam" id="PF09588"/>
    </source>
</evidence>
<sequence>MTTPTGILVPRIEVGDPEWLRVMSASKIAAVLGLSPWESRFSLYHRMTGMVSDDGNDATRRGHYLEPAIAAWFADQHPDYRVETTGTWLHHARPTQAATPDRLVIDPDGNFELLECKTSAVTEGWGEAGTDEIPVYYRAQVIWQLDTLGLDHCHVAVLLPFLEFRSYVVEYAAEEAAVMRGAAAVFLADVAAGNRPAIDDSYATFQVVRELHPDIDGDEREVDAETVQAWRRACATFDAAKADKQLRTSRLLDAMGTARYATSGGERIAMRVPGRGTNPPFLRPCKAVTSIGEAA</sequence>
<dbReference type="PANTHER" id="PTHR46609:SF6">
    <property type="entry name" value="EXONUCLEASE, PHAGE-TYPE_RECB, C-TERMINAL DOMAIN-CONTAINING PROTEIN-RELATED"/>
    <property type="match status" value="1"/>
</dbReference>
<dbReference type="InterPro" id="IPR019080">
    <property type="entry name" value="YqaJ_viral_recombinase"/>
</dbReference>
<reference evidence="3 4" key="1">
    <citation type="submission" date="2020-11" db="EMBL/GenBank/DDBJ databases">
        <title>Pseudonocardia abyssalis sp. nov. and Pseudonocardia oceani sp. nov., description and phylogenomic analysis of two novel actinomycetes isolated from the deep Southern Ocean.</title>
        <authorList>
            <person name="Parra J."/>
        </authorList>
    </citation>
    <scope>NUCLEOTIDE SEQUENCE [LARGE SCALE GENOMIC DNA]</scope>
    <source>
        <strain evidence="3">KRD-185</strain>
        <strain evidence="4">KRD185</strain>
    </source>
</reference>
<keyword evidence="4" id="KW-1185">Reference proteome</keyword>
<gene>
    <name evidence="2" type="ORF">I4I82_26565</name>
    <name evidence="3" type="ORF">I4I82_33745</name>
</gene>
<dbReference type="Proteomes" id="UP000694300">
    <property type="component" value="Unassembled WGS sequence"/>
</dbReference>
<accession>A0ABS6ULC6</accession>
<dbReference type="EMBL" id="JADQDF010000003">
    <property type="protein sequence ID" value="MBW0132614.1"/>
    <property type="molecule type" value="Genomic_DNA"/>
</dbReference>
<dbReference type="PANTHER" id="PTHR46609">
    <property type="entry name" value="EXONUCLEASE, PHAGE-TYPE/RECB, C-TERMINAL DOMAIN-CONTAINING PROTEIN"/>
    <property type="match status" value="1"/>
</dbReference>
<dbReference type="InterPro" id="IPR017482">
    <property type="entry name" value="Lambda-type_endonuclease"/>
</dbReference>
<evidence type="ECO:0000313" key="3">
    <source>
        <dbReference type="EMBL" id="MBW0132614.1"/>
    </source>
</evidence>
<evidence type="ECO:0000313" key="2">
    <source>
        <dbReference type="EMBL" id="MBW0131219.1"/>
    </source>
</evidence>
<protein>
    <submittedName>
        <fullName evidence="3">YqaJ viral recombinase family protein</fullName>
    </submittedName>
</protein>
<proteinExistence type="predicted"/>